<evidence type="ECO:0000313" key="2">
    <source>
        <dbReference type="EMBL" id="SDC53872.1"/>
    </source>
</evidence>
<dbReference type="RefSeq" id="WP_092438654.1">
    <property type="nucleotide sequence ID" value="NZ_FMYP01000035.1"/>
</dbReference>
<evidence type="ECO:0008006" key="4">
    <source>
        <dbReference type="Google" id="ProtNLM"/>
    </source>
</evidence>
<dbReference type="EMBL" id="FMYP01000035">
    <property type="protein sequence ID" value="SDC53872.1"/>
    <property type="molecule type" value="Genomic_DNA"/>
</dbReference>
<gene>
    <name evidence="2" type="ORF">SAMN05216323_103556</name>
</gene>
<evidence type="ECO:0000256" key="1">
    <source>
        <dbReference type="SAM" id="MobiDB-lite"/>
    </source>
</evidence>
<dbReference type="AlphaFoldDB" id="A0A1G6ME75"/>
<dbReference type="Gene3D" id="1.10.260.40">
    <property type="entry name" value="lambda repressor-like DNA-binding domains"/>
    <property type="match status" value="1"/>
</dbReference>
<protein>
    <recommendedName>
        <fullName evidence="4">Bacteriophage CI repressor helix-turn-helix domain-containing protein</fullName>
    </recommendedName>
</protein>
<dbReference type="GO" id="GO:0003677">
    <property type="term" value="F:DNA binding"/>
    <property type="evidence" value="ECO:0007669"/>
    <property type="project" value="InterPro"/>
</dbReference>
<name>A0A1G6ME75_9BACT</name>
<dbReference type="InterPro" id="IPR010982">
    <property type="entry name" value="Lambda_DNA-bd_dom_sf"/>
</dbReference>
<sequence>MTIQDRFRLIINDLYSGNKRAFAKSIGVAATVIENVVGSRKGNPSFEVIQKIIFANANIDPRWLLTGEGKMLFGIVASESSVNTNESSNKQNIVYKELLADREKKIEEKEAELREAYKEIGRLESTIDQLKKDNPSARHCATPTSQLSKEKHR</sequence>
<evidence type="ECO:0000313" key="3">
    <source>
        <dbReference type="Proteomes" id="UP000199452"/>
    </source>
</evidence>
<dbReference type="OrthoDB" id="3831186at2"/>
<reference evidence="2 3" key="1">
    <citation type="submission" date="2016-09" db="EMBL/GenBank/DDBJ databases">
        <authorList>
            <person name="Capua I."/>
            <person name="De Benedictis P."/>
            <person name="Joannis T."/>
            <person name="Lombin L.H."/>
            <person name="Cattoli G."/>
        </authorList>
    </citation>
    <scope>NUCLEOTIDE SEQUENCE [LARGE SCALE GENOMIC DNA]</scope>
    <source>
        <strain evidence="2 3">A7P-90m</strain>
    </source>
</reference>
<organism evidence="2 3">
    <name type="scientific">Williamwhitmania taraxaci</name>
    <dbReference type="NCBI Taxonomy" id="1640674"/>
    <lineage>
        <taxon>Bacteria</taxon>
        <taxon>Pseudomonadati</taxon>
        <taxon>Bacteroidota</taxon>
        <taxon>Bacteroidia</taxon>
        <taxon>Bacteroidales</taxon>
        <taxon>Williamwhitmaniaceae</taxon>
        <taxon>Williamwhitmania</taxon>
    </lineage>
</organism>
<dbReference type="STRING" id="1640674.SAMN05216323_103556"/>
<dbReference type="Proteomes" id="UP000199452">
    <property type="component" value="Unassembled WGS sequence"/>
</dbReference>
<accession>A0A1G6ME75</accession>
<feature type="region of interest" description="Disordered" evidence="1">
    <location>
        <begin position="128"/>
        <end position="153"/>
    </location>
</feature>
<keyword evidence="3" id="KW-1185">Reference proteome</keyword>
<proteinExistence type="predicted"/>